<dbReference type="InterPro" id="IPR043519">
    <property type="entry name" value="NT_sf"/>
</dbReference>
<protein>
    <recommendedName>
        <fullName evidence="1">Polymerase beta nucleotidyltransferase domain-containing protein</fullName>
    </recommendedName>
</protein>
<name>A0A7T1F441_ATRLM</name>
<proteinExistence type="predicted"/>
<organism evidence="2 3">
    <name type="scientific">Atribacter laminatus</name>
    <dbReference type="NCBI Taxonomy" id="2847778"/>
    <lineage>
        <taxon>Bacteria</taxon>
        <taxon>Pseudomonadati</taxon>
        <taxon>Atribacterota</taxon>
        <taxon>Atribacteria</taxon>
        <taxon>Atribacterales</taxon>
        <taxon>Atribacteraceae</taxon>
        <taxon>Atribacter</taxon>
    </lineage>
</organism>
<evidence type="ECO:0000313" key="2">
    <source>
        <dbReference type="EMBL" id="QPM69046.1"/>
    </source>
</evidence>
<dbReference type="PANTHER" id="PTHR43449">
    <property type="entry name" value="NUCLEOTIDYLTRANSFERASE"/>
    <property type="match status" value="1"/>
</dbReference>
<evidence type="ECO:0000259" key="1">
    <source>
        <dbReference type="Pfam" id="PF18765"/>
    </source>
</evidence>
<dbReference type="InterPro" id="IPR041633">
    <property type="entry name" value="Polbeta"/>
</dbReference>
<feature type="domain" description="Polymerase beta nucleotidyltransferase" evidence="1">
    <location>
        <begin position="48"/>
        <end position="141"/>
    </location>
</feature>
<dbReference type="SUPFAM" id="SSF81301">
    <property type="entry name" value="Nucleotidyltransferase"/>
    <property type="match status" value="1"/>
</dbReference>
<sequence length="142" mass="17006">MYNEFLSKYWTFSKWGLLMNERRKKPFKVSTEINNRKKLLNQELKRYIRLLTKHGSPEKLILFGTLAQGELHEWSDIDLVVVEKSNLPFYQRLRKIRELIQPQVGLDIVVYTPEEFDQLQANSPFFREEIIAKGKIIYEQSK</sequence>
<dbReference type="CDD" id="cd05403">
    <property type="entry name" value="NT_KNTase_like"/>
    <property type="match status" value="1"/>
</dbReference>
<accession>A0A7T1F441</accession>
<gene>
    <name evidence="2" type="ORF">RT761_02274</name>
</gene>
<keyword evidence="3" id="KW-1185">Reference proteome</keyword>
<dbReference type="KEGG" id="alam:RT761_02274"/>
<dbReference type="Proteomes" id="UP000594463">
    <property type="component" value="Chromosome"/>
</dbReference>
<dbReference type="Gene3D" id="3.30.460.10">
    <property type="entry name" value="Beta Polymerase, domain 2"/>
    <property type="match status" value="1"/>
</dbReference>
<dbReference type="AlphaFoldDB" id="A0A7T1F441"/>
<dbReference type="PANTHER" id="PTHR43449:SF3">
    <property type="entry name" value="POLYMERASE NUCLEOTIDYL TRANSFERASE DOMAIN-CONTAINING PROTEIN"/>
    <property type="match status" value="1"/>
</dbReference>
<dbReference type="EMBL" id="CP065383">
    <property type="protein sequence ID" value="QPM69046.1"/>
    <property type="molecule type" value="Genomic_DNA"/>
</dbReference>
<dbReference type="Pfam" id="PF18765">
    <property type="entry name" value="Polbeta"/>
    <property type="match status" value="1"/>
</dbReference>
<evidence type="ECO:0000313" key="3">
    <source>
        <dbReference type="Proteomes" id="UP000594463"/>
    </source>
</evidence>
<reference evidence="2 3" key="1">
    <citation type="journal article" date="2021" name="Nat. Commun.">
        <title>Isolation of a member of the candidate phylum Atribacteria reveals a unique cell membrane structure.</title>
        <authorList>
            <person name="Taiki K."/>
            <person name="Nobu M.K."/>
            <person name="Kusada H."/>
            <person name="Meng X.-Y."/>
            <person name="Hosoki N."/>
            <person name="Uematsu K."/>
            <person name="Yoshioka H."/>
            <person name="Kamagata Y."/>
            <person name="Tamaki H."/>
        </authorList>
    </citation>
    <scope>NUCLEOTIDE SEQUENCE [LARGE SCALE GENOMIC DNA]</scope>
    <source>
        <strain evidence="2 3">RT761</strain>
    </source>
</reference>